<evidence type="ECO:0000313" key="2">
    <source>
        <dbReference type="EMBL" id="UFP95457.1"/>
    </source>
</evidence>
<feature type="region of interest" description="Disordered" evidence="1">
    <location>
        <begin position="3179"/>
        <end position="3201"/>
    </location>
</feature>
<feature type="region of interest" description="Disordered" evidence="1">
    <location>
        <begin position="1684"/>
        <end position="1744"/>
    </location>
</feature>
<dbReference type="EMBL" id="CP063845">
    <property type="protein sequence ID" value="UFP95457.1"/>
    <property type="molecule type" value="Genomic_DNA"/>
</dbReference>
<feature type="compositionally biased region" description="Low complexity" evidence="1">
    <location>
        <begin position="176"/>
        <end position="191"/>
    </location>
</feature>
<feature type="compositionally biased region" description="Pro residues" evidence="1">
    <location>
        <begin position="86"/>
        <end position="101"/>
    </location>
</feature>
<feature type="compositionally biased region" description="Low complexity" evidence="1">
    <location>
        <begin position="2068"/>
        <end position="2080"/>
    </location>
</feature>
<dbReference type="RefSeq" id="WP_230842685.1">
    <property type="nucleotide sequence ID" value="NZ_CP063845.1"/>
</dbReference>
<name>A0ABY3PP73_9CYAN</name>
<feature type="region of interest" description="Disordered" evidence="1">
    <location>
        <begin position="902"/>
        <end position="958"/>
    </location>
</feature>
<feature type="region of interest" description="Disordered" evidence="1">
    <location>
        <begin position="3132"/>
        <end position="3157"/>
    </location>
</feature>
<feature type="compositionally biased region" description="Low complexity" evidence="1">
    <location>
        <begin position="102"/>
        <end position="115"/>
    </location>
</feature>
<reference evidence="2 3" key="1">
    <citation type="journal article" date="2021" name="Genome Biol. Evol.">
        <title>Complete Genome Sequencing of a Novel Gloeobacter Species from a Waterfall Cave in Mexico.</title>
        <authorList>
            <person name="Saw J.H."/>
            <person name="Cardona T."/>
            <person name="Montejano G."/>
        </authorList>
    </citation>
    <scope>NUCLEOTIDE SEQUENCE [LARGE SCALE GENOMIC DNA]</scope>
    <source>
        <strain evidence="2">MG652769</strain>
    </source>
</reference>
<feature type="region of interest" description="Disordered" evidence="1">
    <location>
        <begin position="1"/>
        <end position="38"/>
    </location>
</feature>
<feature type="region of interest" description="Disordered" evidence="1">
    <location>
        <begin position="1204"/>
        <end position="1279"/>
    </location>
</feature>
<feature type="compositionally biased region" description="Basic and acidic residues" evidence="1">
    <location>
        <begin position="116"/>
        <end position="139"/>
    </location>
</feature>
<protein>
    <submittedName>
        <fullName evidence="2">Uncharacterized protein</fullName>
    </submittedName>
</protein>
<evidence type="ECO:0000313" key="3">
    <source>
        <dbReference type="Proteomes" id="UP001054846"/>
    </source>
</evidence>
<feature type="compositionally biased region" description="Gly residues" evidence="1">
    <location>
        <begin position="3143"/>
        <end position="3152"/>
    </location>
</feature>
<feature type="compositionally biased region" description="Low complexity" evidence="1">
    <location>
        <begin position="590"/>
        <end position="601"/>
    </location>
</feature>
<feature type="region of interest" description="Disordered" evidence="1">
    <location>
        <begin position="1483"/>
        <end position="1502"/>
    </location>
</feature>
<feature type="region of interest" description="Disordered" evidence="1">
    <location>
        <begin position="335"/>
        <end position="356"/>
    </location>
</feature>
<organism evidence="2 3">
    <name type="scientific">Gloeobacter morelensis MG652769</name>
    <dbReference type="NCBI Taxonomy" id="2781736"/>
    <lineage>
        <taxon>Bacteria</taxon>
        <taxon>Bacillati</taxon>
        <taxon>Cyanobacteriota</taxon>
        <taxon>Cyanophyceae</taxon>
        <taxon>Gloeobacterales</taxon>
        <taxon>Gloeobacteraceae</taxon>
        <taxon>Gloeobacter</taxon>
        <taxon>Gloeobacter morelensis</taxon>
    </lineage>
</organism>
<feature type="region of interest" description="Disordered" evidence="1">
    <location>
        <begin position="734"/>
        <end position="874"/>
    </location>
</feature>
<feature type="compositionally biased region" description="Low complexity" evidence="1">
    <location>
        <begin position="2342"/>
        <end position="2353"/>
    </location>
</feature>
<feature type="region of interest" description="Disordered" evidence="1">
    <location>
        <begin position="1295"/>
        <end position="1360"/>
    </location>
</feature>
<feature type="region of interest" description="Disordered" evidence="1">
    <location>
        <begin position="1024"/>
        <end position="1043"/>
    </location>
</feature>
<feature type="compositionally biased region" description="Polar residues" evidence="1">
    <location>
        <begin position="1486"/>
        <end position="1502"/>
    </location>
</feature>
<feature type="compositionally biased region" description="Gly residues" evidence="1">
    <location>
        <begin position="288"/>
        <end position="299"/>
    </location>
</feature>
<feature type="compositionally biased region" description="Polar residues" evidence="1">
    <location>
        <begin position="1646"/>
        <end position="1656"/>
    </location>
</feature>
<feature type="compositionally biased region" description="Low complexity" evidence="1">
    <location>
        <begin position="2095"/>
        <end position="2111"/>
    </location>
</feature>
<proteinExistence type="predicted"/>
<gene>
    <name evidence="2" type="ORF">ISF26_04190</name>
</gene>
<feature type="region of interest" description="Disordered" evidence="1">
    <location>
        <begin position="1634"/>
        <end position="1656"/>
    </location>
</feature>
<keyword evidence="3" id="KW-1185">Reference proteome</keyword>
<feature type="compositionally biased region" description="Low complexity" evidence="1">
    <location>
        <begin position="1954"/>
        <end position="1975"/>
    </location>
</feature>
<sequence>MESQPSLSDFSAPLGMSAPAGAPETLAPELVSPPEPLGQDIQLPQALIAPVGAAPMAAADLTALIPEGIPGYERPQNPFEGWPFQAPEPPELPPLAVPEPLAPGQMSLEEAMAADARNRNDDRRSEDPRREQQEERTIELPRYQPGELGTLGDEFEPPTALQFAPEPDDDDDDDALPASADLPPPAEALADFTSADDPEVLPAEYLSQVPESPVAEAPGDTLENPLDPAEPSQPPEALSPPEEALQAYNALSPLPPTEQLFPSLATQEALVPPGSPLQAVPTAPELSGAGGAEGSGPSLGTGDPRSLFSLEESFAAEPGSAPLIAGNLNPLFPDDASAMVPPGGPGQEALPAVEPPDTSAQAFLSLEDRFVQEGFSLPDQLAAPELLPELLSPELLEAELPPPLDGLPTEAVDLAASPPTDNGEPLSGEAENLFTAVDPETAEPTMQPPILEAAADGTASPFAGYPPEPLTEAHGSPVGEGPIPPVDFFSAPDEGSLRSSVAEPSAQVDELESIGQPGMIPQPEPLGAQPQLREQAEPTVEPQLTAQPEPPAAEPTDLPHTPQAVEPQLIAQPEPLSADTVTPSERPEAEPSLPAAPAEIPFLEQTEPFYANESAPELPPAEGNSPVAQVEEVFPVPPLISQATDLAADFPLPVEPVMLTPSELPGEVTASEPLRATALSEGEAQRYVPSDDAGASEFSVGAPEFSAPSESESSFEAPGIDTPVEPLAEVAFLPTQDELADNEPVEFVEPLPHPEPRVQPEYGIAQDQPQQPTAPFADSQSEVSGSPPAPQVESRGELPGLPPQEQTAQVEPPQSADGMGLIDQPEAGSPSPVGDEELVLPSEAMAGSSLPESEPSAFEATSPPPSEAQIFQLDPAIQSQLVDGAPGGEVYGALLPESEIGEASSAISDRQAGPLADPAVPLREEPSVEPAIHSSTTESLSTGDLRETPEPPFVALEEQFSQEGLPEPVLLAAAEPFASVDTPVSSSLSDGELQAAIGDEPLPAAASYEAAGLAAQPLQMDMPTRLESSGEPVPPEGFVAQGDPSVLESLEPELSASLENRTPIGSDAVAVPQLSLREQPAAEPDPAVPLELPLDDETPAGQVAQAQTWLEELSGRTQPLSPLQPVELSGQSEPLLPFETQAPGEAPEGIFPLETETLDAAGGSDGPVASLEAVESIGEPEPLPVLEAEASELSEQPDTLLSPVTTELTDEPPSAGPPASPMGIPGDEPEIFAPQPAQTAAEVPEATVLSALQTPPAVEAWSGQPEAMLPLEGPDPQVSEFLESAGEPVFTSLEDQFSREQPPDSAPVAEVTAPPAQQLSQPQALGEVTVQTPELPPEPQAVADVPQQPGQPQAVAESAQLLEPQAVAELPERLVPSEPVLPAVAETPPVPARLQSAEEGEPAVVEPQPTAPPEPLAETELTTPLEPLSETASTDDAVSFAQLRTPGEFQSSEAPLQAIDGPIEPAADALEPESEVLALEERFAQEQGQPTSTISADGTTAVQGAPDTEVGFTEEITRTLPEVLDPVESVMPPAEPLLPAEEPVPAEVGVIGPSAEPAAQPEPQAVEPEVLISSGLPGEILTSAEETVAPSEASAAAGLETQPVAVPTPELATPVLDVSEGEFFSEPPFQGEQAELLPQPEPLPQSTPEASATQEASIPLEEPFVGEELPRPQPQVLPDVASAATPAGLLDPVESETELAAQPETPQAAELFVSDEVPDASSSPELSAALTAQAMPGGSAEAIRPEPPVTLEEASAAVEELGAEVPGEGLETPELTFAALEDQFSQERGLDSGVFTAEPPVASDDPSSNAELPLEALLRSELPAEFPVQLQSADDLPESVVPAETAIEQATAAQTAEAAVELFEPPLQEDPALFAALHLEAEAQELPLSPLSAFTELEERFAPEPTAELAAVAPELAAAAEPTSDDEIVVAAVVAAQPLEIPGGEPEAGLPLQPAELSGEPESLPSLELEAVEPSGEPETVESIGDGDLDPVLPPLAAVAEGGEAGIMPPLELAVAVEPFEPDTPSPSLDPQASEFLESAGEPVFTSLEDQFSREQPPDSAPVAEVTAPPAQQLSQPQALGEVTVQTPELPPEPQAVADVPQQPGQPQAVAESAQLLEPQAVAELPERLVPSEPVLPAIAETPPVPARLQSAEEGEPAVVEPPRPGQVDSAHTDAIVPQIVEPSGELPQPPMALRSEPFAEVLSDVPSVLDVQGEPRTMEPPPVEAQPPEALELLEQPQALGEGGLADGLELPVDESPERLDQPQALSEQTPLEQPERLGELELLEQPQPLSEERLGQLELLEQPEPLAQSAGESGLLLSAQALGEPDLLAVAQPLGELELLEQPEPLGEAQPMAPQEPLGESGSIAPELLIPQDAPVRGAFEENLLSLEEGFAERSAFPAATETAATEAVALEPGDIAAPSTGDLPPSVARSVEPSLPVFRPTPESSVESPPAELPADSITGKPTDPLQPTAPEAAYPELLLPERADGQAELADLPPAPTEVFSIPEAVPLEEPLATPEPPVAELPVQIEDATEPAGFAGEPPEIPPRPEELQDAEALPIAESEPVAADFAEGEETESADGPLAAGADATVEIGELAELVDGSPEPLGDAFALGVLPGLQSWPLGLLDPLGGTDHLGAGSSADLLLPSLVQDLTVLRSLVEAEDDLAATLPEGPELPTLAAIEPDLTPVDEVRAIEPDLPPLSEREIRPDRSEDRSTPDLTTLEALPVDGEAADDQPESPLGVARDLSVLRSLSEAALPLEADGIVSASPAFALPDEPGETTGIDPTRAAIDDTQEIPDADGVFDPAPEDGSVAAEGPLGVAEDLTVLRPLAGDGFSPTVAQDLGVLGLLGVAAGVFAAAGSEAIDPVEYGPLPYALAEQDPLDEAGGELEALLAPLDATVPEPFPPQLAADWPATSDADTVASRPLGMDVQPLGVSEVPALGLEAGVPLVSVADLQDFDADLLEADLEAPTLPTASERTLGQGPLLFAAQLLADQQPEEDAEAEPEVPSDNAALQSDFAQQEPDGFSGAGEDEMEVEPLVLQEYLLQLEARKNAEEEDEEEEADDGDSDLPTVAGEAAALSGAAFAPLLFAGSGALSDALGGVDHQIPDNLSDIEELLTVSATDIGLGTTLPADTGSSTSTGGGGGGGGAQEAASTYSGYMGDSMEQVLLSGQLPAHVPHPPPTEAAAQGNLEEAEEADVENADLEMLAQEIYGLLRQRLEVERERSGHHYLGRMPW</sequence>
<feature type="region of interest" description="Disordered" evidence="1">
    <location>
        <begin position="68"/>
        <end position="314"/>
    </location>
</feature>
<feature type="compositionally biased region" description="Low complexity" evidence="1">
    <location>
        <begin position="2507"/>
        <end position="2517"/>
    </location>
</feature>
<feature type="region of interest" description="Disordered" evidence="1">
    <location>
        <begin position="399"/>
        <end position="627"/>
    </location>
</feature>
<feature type="compositionally biased region" description="Polar residues" evidence="1">
    <location>
        <begin position="767"/>
        <end position="784"/>
    </location>
</feature>
<feature type="region of interest" description="Disordered" evidence="1">
    <location>
        <begin position="3054"/>
        <end position="3074"/>
    </location>
</feature>
<feature type="compositionally biased region" description="Low complexity" evidence="1">
    <location>
        <begin position="1340"/>
        <end position="1356"/>
    </location>
</feature>
<feature type="region of interest" description="Disordered" evidence="1">
    <location>
        <begin position="2697"/>
        <end position="2741"/>
    </location>
</feature>
<feature type="compositionally biased region" description="Low complexity" evidence="1">
    <location>
        <begin position="702"/>
        <end position="718"/>
    </location>
</feature>
<feature type="region of interest" description="Disordered" evidence="1">
    <location>
        <begin position="678"/>
        <end position="721"/>
    </location>
</feature>
<feature type="region of interest" description="Disordered" evidence="1">
    <location>
        <begin position="2400"/>
        <end position="2584"/>
    </location>
</feature>
<feature type="region of interest" description="Disordered" evidence="1">
    <location>
        <begin position="2147"/>
        <end position="2308"/>
    </location>
</feature>
<feature type="compositionally biased region" description="Low complexity" evidence="1">
    <location>
        <begin position="1313"/>
        <end position="1325"/>
    </location>
</feature>
<feature type="compositionally biased region" description="Low complexity" evidence="1">
    <location>
        <begin position="1416"/>
        <end position="1432"/>
    </location>
</feature>
<feature type="region of interest" description="Disordered" evidence="1">
    <location>
        <begin position="2342"/>
        <end position="2368"/>
    </location>
</feature>
<accession>A0ABY3PP73</accession>
<feature type="region of interest" description="Disordered" evidence="1">
    <location>
        <begin position="1393"/>
        <end position="1459"/>
    </location>
</feature>
<feature type="compositionally biased region" description="Acidic residues" evidence="1">
    <location>
        <begin position="166"/>
        <end position="175"/>
    </location>
</feature>
<feature type="compositionally biased region" description="Polar residues" evidence="1">
    <location>
        <begin position="933"/>
        <end position="942"/>
    </location>
</feature>
<evidence type="ECO:0000256" key="1">
    <source>
        <dbReference type="SAM" id="MobiDB-lite"/>
    </source>
</evidence>
<feature type="compositionally biased region" description="Acidic residues" evidence="1">
    <location>
        <begin position="3057"/>
        <end position="3070"/>
    </location>
</feature>
<feature type="compositionally biased region" description="Low complexity" evidence="1">
    <location>
        <begin position="2401"/>
        <end position="2414"/>
    </location>
</feature>
<feature type="region of interest" description="Disordered" evidence="1">
    <location>
        <begin position="2017"/>
        <end position="2111"/>
    </location>
</feature>
<dbReference type="Proteomes" id="UP001054846">
    <property type="component" value="Chromosome"/>
</dbReference>
<feature type="compositionally biased region" description="Low complexity" evidence="1">
    <location>
        <begin position="2227"/>
        <end position="2241"/>
    </location>
</feature>
<feature type="compositionally biased region" description="Basic and acidic residues" evidence="1">
    <location>
        <begin position="2704"/>
        <end position="2718"/>
    </location>
</feature>
<feature type="compositionally biased region" description="Low complexity" evidence="1">
    <location>
        <begin position="2298"/>
        <end position="2308"/>
    </location>
</feature>
<feature type="region of interest" description="Disordered" evidence="1">
    <location>
        <begin position="1942"/>
        <end position="1992"/>
    </location>
</feature>